<keyword evidence="2" id="KW-0614">Plasmid</keyword>
<organism evidence="2 3">
    <name type="scientific">Acinetobacter ursingii</name>
    <dbReference type="NCBI Taxonomy" id="108980"/>
    <lineage>
        <taxon>Bacteria</taxon>
        <taxon>Pseudomonadati</taxon>
        <taxon>Pseudomonadota</taxon>
        <taxon>Gammaproteobacteria</taxon>
        <taxon>Moraxellales</taxon>
        <taxon>Moraxellaceae</taxon>
        <taxon>Acinetobacter</taxon>
    </lineage>
</organism>
<proteinExistence type="predicted"/>
<keyword evidence="1" id="KW-0732">Signal</keyword>
<protein>
    <submittedName>
        <fullName evidence="2">Uncharacterized protein</fullName>
    </submittedName>
</protein>
<dbReference type="EMBL" id="CP089054">
    <property type="protein sequence ID" value="UYF73883.1"/>
    <property type="molecule type" value="Genomic_DNA"/>
</dbReference>
<sequence length="152" mass="16457">MKKITLAAFAFVSLTAAEAQLPQTFTQVLQSFAQDNRLIYIPETPNQGDYITYKFSSDASCQSESCADLKVYYSIDPNCVPASVGLFGELPVSIPGDAKALFISPTISDVSSQARDFLRVQVKGGCYELSMGEKGSHFKTLVDLANRLAAAK</sequence>
<dbReference type="Proteomes" id="UP001164064">
    <property type="component" value="Plasmid pRIVM_C010559_3"/>
</dbReference>
<feature type="chain" id="PRO_5041458832" evidence="1">
    <location>
        <begin position="20"/>
        <end position="152"/>
    </location>
</feature>
<name>A0AA46NJA1_9GAMM</name>
<accession>A0AA46NJA1</accession>
<evidence type="ECO:0000256" key="1">
    <source>
        <dbReference type="SAM" id="SignalP"/>
    </source>
</evidence>
<dbReference type="AlphaFoldDB" id="A0AA46NJA1"/>
<evidence type="ECO:0000313" key="3">
    <source>
        <dbReference type="Proteomes" id="UP001164064"/>
    </source>
</evidence>
<feature type="signal peptide" evidence="1">
    <location>
        <begin position="1"/>
        <end position="19"/>
    </location>
</feature>
<geneLocation type="plasmid" evidence="2 3">
    <name>pRIVM_C010559_3</name>
</geneLocation>
<reference evidence="2" key="1">
    <citation type="journal article" date="2022" name="J Glob Antimicrob Resist">
        <title>Comparative analysis of IMP-4- and OXA-58-containing plasmids of three carbapenemase-producing Acinetobacter ursingii strains in the Netherlands.</title>
        <authorList>
            <person name="Hendrickx A.P.A."/>
            <person name="Schade R.P."/>
            <person name="Landman F."/>
            <person name="Bosch T."/>
            <person name="Schouls L.M."/>
            <person name="van Dijk K."/>
        </authorList>
    </citation>
    <scope>NUCLEOTIDE SEQUENCE</scope>
    <source>
        <strain evidence="2">RIVM_C010559</strain>
    </source>
</reference>
<evidence type="ECO:0000313" key="2">
    <source>
        <dbReference type="EMBL" id="UYF73883.1"/>
    </source>
</evidence>
<dbReference type="RefSeq" id="WP_263513468.1">
    <property type="nucleotide sequence ID" value="NZ_CP089054.1"/>
</dbReference>
<gene>
    <name evidence="2" type="ORF">LSO60_18885</name>
</gene>